<keyword evidence="6" id="KW-1185">Reference proteome</keyword>
<accession>A0A2T7NGN6</accession>
<comment type="caution">
    <text evidence="5">The sequence shown here is derived from an EMBL/GenBank/DDBJ whole genome shotgun (WGS) entry which is preliminary data.</text>
</comment>
<dbReference type="GO" id="GO:0043565">
    <property type="term" value="F:sequence-specific DNA binding"/>
    <property type="evidence" value="ECO:0007669"/>
    <property type="project" value="TreeGrafter"/>
</dbReference>
<evidence type="ECO:0000256" key="4">
    <source>
        <dbReference type="SAM" id="Coils"/>
    </source>
</evidence>
<comment type="subcellular location">
    <subcellularLocation>
        <location evidence="1">Nucleus</location>
    </subcellularLocation>
</comment>
<name>A0A2T7NGN6_POMCA</name>
<comment type="similarity">
    <text evidence="3">Belongs to the CBF-beta family.</text>
</comment>
<dbReference type="InterPro" id="IPR003417">
    <property type="entry name" value="CBF_beta"/>
</dbReference>
<dbReference type="AlphaFoldDB" id="A0A2T7NGN6"/>
<evidence type="ECO:0000256" key="2">
    <source>
        <dbReference type="ARBA" id="ARBA00023242"/>
    </source>
</evidence>
<gene>
    <name evidence="5" type="ORF">C0Q70_18484</name>
</gene>
<keyword evidence="4" id="KW-0175">Coiled coil</keyword>
<sequence length="195" mass="23049">MPRVVSNQRAKFENDEIFRKLSRECEVRYTGFRDRPLDERQLRFQTECREGHADLAFVATGTNLQLQFAANAWSDRAEDRVSTREFVNFDREPGKVHLKSQFILNGVCVVWRGWIDLVRLDGIGCLEFDDERAEAEDALLREQIEEYNRRLREFEERQRQYRQEQERQAESEAEVVQALLRIAEPPSHPLTQPPP</sequence>
<dbReference type="PANTHER" id="PTHR10276:SF3">
    <property type="entry name" value="CORE-BINDING FACTOR SUBUNIT BETA"/>
    <property type="match status" value="1"/>
</dbReference>
<dbReference type="Gene3D" id="2.40.250.10">
    <property type="entry name" value="Core binding factor, beta subunit"/>
    <property type="match status" value="1"/>
</dbReference>
<protein>
    <recommendedName>
        <fullName evidence="7">Core-binding factor subunit beta</fullName>
    </recommendedName>
</protein>
<proteinExistence type="inferred from homology"/>
<dbReference type="FunFam" id="2.40.250.10:FF:000001">
    <property type="entry name" value="Core-binding factor subunit beta"/>
    <property type="match status" value="1"/>
</dbReference>
<evidence type="ECO:0008006" key="7">
    <source>
        <dbReference type="Google" id="ProtNLM"/>
    </source>
</evidence>
<reference evidence="5 6" key="1">
    <citation type="submission" date="2018-04" db="EMBL/GenBank/DDBJ databases">
        <title>The genome of golden apple snail Pomacea canaliculata provides insight into stress tolerance and invasive adaptation.</title>
        <authorList>
            <person name="Liu C."/>
            <person name="Liu B."/>
            <person name="Ren Y."/>
            <person name="Zhang Y."/>
            <person name="Wang H."/>
            <person name="Li S."/>
            <person name="Jiang F."/>
            <person name="Yin L."/>
            <person name="Zhang G."/>
            <person name="Qian W."/>
            <person name="Fan W."/>
        </authorList>
    </citation>
    <scope>NUCLEOTIDE SEQUENCE [LARGE SCALE GENOMIC DNA]</scope>
    <source>
        <strain evidence="5">SZHN2017</strain>
        <tissue evidence="5">Muscle</tissue>
    </source>
</reference>
<dbReference type="InterPro" id="IPR036552">
    <property type="entry name" value="CBF_bsu_sf"/>
</dbReference>
<dbReference type="STRING" id="400727.A0A2T7NGN6"/>
<dbReference type="SUPFAM" id="SSF50723">
    <property type="entry name" value="Core binding factor beta, CBF"/>
    <property type="match status" value="1"/>
</dbReference>
<organism evidence="5 6">
    <name type="scientific">Pomacea canaliculata</name>
    <name type="common">Golden apple snail</name>
    <dbReference type="NCBI Taxonomy" id="400727"/>
    <lineage>
        <taxon>Eukaryota</taxon>
        <taxon>Metazoa</taxon>
        <taxon>Spiralia</taxon>
        <taxon>Lophotrochozoa</taxon>
        <taxon>Mollusca</taxon>
        <taxon>Gastropoda</taxon>
        <taxon>Caenogastropoda</taxon>
        <taxon>Architaenioglossa</taxon>
        <taxon>Ampullarioidea</taxon>
        <taxon>Ampullariidae</taxon>
        <taxon>Pomacea</taxon>
    </lineage>
</organism>
<dbReference type="GO" id="GO:0016513">
    <property type="term" value="C:core-binding factor complex"/>
    <property type="evidence" value="ECO:0007669"/>
    <property type="project" value="TreeGrafter"/>
</dbReference>
<feature type="coiled-coil region" evidence="4">
    <location>
        <begin position="130"/>
        <end position="174"/>
    </location>
</feature>
<dbReference type="EMBL" id="PZQS01000012">
    <property type="protein sequence ID" value="PVD20330.1"/>
    <property type="molecule type" value="Genomic_DNA"/>
</dbReference>
<evidence type="ECO:0000256" key="3">
    <source>
        <dbReference type="ARBA" id="ARBA00025734"/>
    </source>
</evidence>
<keyword evidence="2" id="KW-0539">Nucleus</keyword>
<dbReference type="PANTHER" id="PTHR10276">
    <property type="entry name" value="CORE-BINDING FACTOR, BETA SUBUNIT"/>
    <property type="match status" value="1"/>
</dbReference>
<dbReference type="OrthoDB" id="10026505at2759"/>
<evidence type="ECO:0000256" key="1">
    <source>
        <dbReference type="ARBA" id="ARBA00004123"/>
    </source>
</evidence>
<evidence type="ECO:0000313" key="6">
    <source>
        <dbReference type="Proteomes" id="UP000245119"/>
    </source>
</evidence>
<dbReference type="Pfam" id="PF02312">
    <property type="entry name" value="CBF_beta"/>
    <property type="match status" value="1"/>
</dbReference>
<evidence type="ECO:0000313" key="5">
    <source>
        <dbReference type="EMBL" id="PVD20330.1"/>
    </source>
</evidence>
<dbReference type="Proteomes" id="UP000245119">
    <property type="component" value="Linkage Group LG12"/>
</dbReference>
<dbReference type="GO" id="GO:0006357">
    <property type="term" value="P:regulation of transcription by RNA polymerase II"/>
    <property type="evidence" value="ECO:0007669"/>
    <property type="project" value="TreeGrafter"/>
</dbReference>
<dbReference type="GO" id="GO:0003713">
    <property type="term" value="F:transcription coactivator activity"/>
    <property type="evidence" value="ECO:0007669"/>
    <property type="project" value="InterPro"/>
</dbReference>